<dbReference type="Gene3D" id="6.20.50.110">
    <property type="entry name" value="Methyltransferase, zinc-binding domain"/>
    <property type="match status" value="1"/>
</dbReference>
<dbReference type="InterPro" id="IPR038576">
    <property type="entry name" value="Methyltransf_Zn-bd_dom_put_sf"/>
</dbReference>
<gene>
    <name evidence="3" type="ORF">UA74_28810</name>
</gene>
<dbReference type="Proteomes" id="UP000185511">
    <property type="component" value="Chromosome"/>
</dbReference>
<dbReference type="InterPro" id="IPR013630">
    <property type="entry name" value="Methyltransf_Zn-bd_dom_put"/>
</dbReference>
<accession>A0AAC9LH90</accession>
<feature type="domain" description="Methyltransferase putative zinc binding" evidence="1">
    <location>
        <begin position="6"/>
        <end position="58"/>
    </location>
</feature>
<reference evidence="4" key="1">
    <citation type="submission" date="2016-06" db="EMBL/GenBank/DDBJ databases">
        <title>Complete genome sequence of Actinoalloteichus fjordicus DSM 46855 (=ADI127-17), type strain of the new species Actinoalloteichus fjordicus.</title>
        <authorList>
            <person name="Ruckert C."/>
            <person name="Nouioui I."/>
            <person name="Willmese J."/>
            <person name="van Wezel G."/>
            <person name="Klenk H.-P."/>
            <person name="Kalinowski J."/>
            <person name="Zotchev S.B."/>
        </authorList>
    </citation>
    <scope>NUCLEOTIDE SEQUENCE [LARGE SCALE GENOMIC DNA]</scope>
    <source>
        <strain evidence="4">ADI127-7</strain>
    </source>
</reference>
<dbReference type="Pfam" id="PF08421">
    <property type="entry name" value="Methyltransf_13"/>
    <property type="match status" value="1"/>
</dbReference>
<feature type="domain" description="C-methyltransferase" evidence="2">
    <location>
        <begin position="210"/>
        <end position="359"/>
    </location>
</feature>
<dbReference type="EMBL" id="CP016076">
    <property type="protein sequence ID" value="APU17758.1"/>
    <property type="molecule type" value="Genomic_DNA"/>
</dbReference>
<sequence>MSAHSCRYCDAGGVEIVLDLGDQPACDDFPPADDPRADPLFPLRMGMCTACGLAQLLEDDTAAEEPRGIESHALIRQAEQAVARAAAAGLLPACGRFVEFGSPHGGSWAGLLTDRGLTRAEPGRPADLVLDCFGLMHEPDQAAALARRVDRLAEGGTLLVQFHSLAAILRDGEWNALRHGHYAYYSTPALVNMLETVGLVARRAWTFDLYGGTVLLACTREGRQSDGVAALVREERAFGVLDVGQVSRLQLAMERGALELWSWLEQASGSGLRVLGYGAASRSVSLLCAAGAGPGLLPAVVDAAESKRGRRLPGVGVPVVGPELLRTDRPDLVLLFVPDLLAEVRAAYPEVEAGGGRWVRADHIGLGIRVPLARGAEPSVLEMRET</sequence>
<dbReference type="Gene3D" id="3.40.50.150">
    <property type="entry name" value="Vaccinia Virus protein VP39"/>
    <property type="match status" value="1"/>
</dbReference>
<dbReference type="InterPro" id="IPR029063">
    <property type="entry name" value="SAM-dependent_MTases_sf"/>
</dbReference>
<evidence type="ECO:0000313" key="3">
    <source>
        <dbReference type="EMBL" id="APU17758.1"/>
    </source>
</evidence>
<protein>
    <submittedName>
        <fullName evidence="3">Methyltransferase family protein</fullName>
    </submittedName>
</protein>
<dbReference type="InterPro" id="IPR013691">
    <property type="entry name" value="MeTrfase_14"/>
</dbReference>
<dbReference type="Pfam" id="PF08484">
    <property type="entry name" value="Methyltransf_14"/>
    <property type="match status" value="1"/>
</dbReference>
<dbReference type="RefSeq" id="WP_083684185.1">
    <property type="nucleotide sequence ID" value="NZ_CP016076.1"/>
</dbReference>
<proteinExistence type="predicted"/>
<dbReference type="KEGG" id="acad:UA74_28810"/>
<evidence type="ECO:0000259" key="1">
    <source>
        <dbReference type="Pfam" id="PF08421"/>
    </source>
</evidence>
<keyword evidence="3" id="KW-0489">Methyltransferase</keyword>
<keyword evidence="3" id="KW-0808">Transferase</keyword>
<dbReference type="AlphaFoldDB" id="A0AAC9LH90"/>
<evidence type="ECO:0000259" key="2">
    <source>
        <dbReference type="Pfam" id="PF08484"/>
    </source>
</evidence>
<dbReference type="SUPFAM" id="SSF53335">
    <property type="entry name" value="S-adenosyl-L-methionine-dependent methyltransferases"/>
    <property type="match status" value="1"/>
</dbReference>
<keyword evidence="4" id="KW-1185">Reference proteome</keyword>
<organism evidence="3 4">
    <name type="scientific">Actinoalloteichus fjordicus</name>
    <dbReference type="NCBI Taxonomy" id="1612552"/>
    <lineage>
        <taxon>Bacteria</taxon>
        <taxon>Bacillati</taxon>
        <taxon>Actinomycetota</taxon>
        <taxon>Actinomycetes</taxon>
        <taxon>Pseudonocardiales</taxon>
        <taxon>Pseudonocardiaceae</taxon>
        <taxon>Actinoalloteichus</taxon>
    </lineage>
</organism>
<dbReference type="Gene3D" id="3.40.50.720">
    <property type="entry name" value="NAD(P)-binding Rossmann-like Domain"/>
    <property type="match status" value="1"/>
</dbReference>
<name>A0AAC9LH90_9PSEU</name>
<dbReference type="GO" id="GO:0008168">
    <property type="term" value="F:methyltransferase activity"/>
    <property type="evidence" value="ECO:0007669"/>
    <property type="project" value="UniProtKB-KW"/>
</dbReference>
<evidence type="ECO:0000313" key="4">
    <source>
        <dbReference type="Proteomes" id="UP000185511"/>
    </source>
</evidence>
<dbReference type="GO" id="GO:0032259">
    <property type="term" value="P:methylation"/>
    <property type="evidence" value="ECO:0007669"/>
    <property type="project" value="UniProtKB-KW"/>
</dbReference>